<reference evidence="1" key="1">
    <citation type="submission" date="2017-07" db="EMBL/GenBank/DDBJ databases">
        <title>Taro Niue Genome Assembly and Annotation.</title>
        <authorList>
            <person name="Atibalentja N."/>
            <person name="Keating K."/>
            <person name="Fields C.J."/>
        </authorList>
    </citation>
    <scope>NUCLEOTIDE SEQUENCE</scope>
    <source>
        <strain evidence="1">Niue_2</strain>
        <tissue evidence="1">Leaf</tissue>
    </source>
</reference>
<comment type="caution">
    <text evidence="1">The sequence shown here is derived from an EMBL/GenBank/DDBJ whole genome shotgun (WGS) entry which is preliminary data.</text>
</comment>
<dbReference type="EMBL" id="NMUH01000145">
    <property type="protein sequence ID" value="MQL72870.1"/>
    <property type="molecule type" value="Genomic_DNA"/>
</dbReference>
<sequence>MGLRQCGPQFLSLCLVEPQLDLSSVAARLGGSPVWFVRGSFPTEPVTREAHPYPLLDLRMVSLARLQPDHGRRSRVRFVIQLTGLHGEDRYKGDSGGVRKRLR</sequence>
<organism evidence="1 2">
    <name type="scientific">Colocasia esculenta</name>
    <name type="common">Wild taro</name>
    <name type="synonym">Arum esculentum</name>
    <dbReference type="NCBI Taxonomy" id="4460"/>
    <lineage>
        <taxon>Eukaryota</taxon>
        <taxon>Viridiplantae</taxon>
        <taxon>Streptophyta</taxon>
        <taxon>Embryophyta</taxon>
        <taxon>Tracheophyta</taxon>
        <taxon>Spermatophyta</taxon>
        <taxon>Magnoliopsida</taxon>
        <taxon>Liliopsida</taxon>
        <taxon>Araceae</taxon>
        <taxon>Aroideae</taxon>
        <taxon>Colocasieae</taxon>
        <taxon>Colocasia</taxon>
    </lineage>
</organism>
<protein>
    <submittedName>
        <fullName evidence="1">Uncharacterized protein</fullName>
    </submittedName>
</protein>
<dbReference type="AlphaFoldDB" id="A0A843TTR5"/>
<keyword evidence="2" id="KW-1185">Reference proteome</keyword>
<evidence type="ECO:0000313" key="1">
    <source>
        <dbReference type="EMBL" id="MQL72870.1"/>
    </source>
</evidence>
<accession>A0A843TTR5</accession>
<evidence type="ECO:0000313" key="2">
    <source>
        <dbReference type="Proteomes" id="UP000652761"/>
    </source>
</evidence>
<dbReference type="Proteomes" id="UP000652761">
    <property type="component" value="Unassembled WGS sequence"/>
</dbReference>
<proteinExistence type="predicted"/>
<gene>
    <name evidence="1" type="ORF">Taro_005227</name>
</gene>
<name>A0A843TTR5_COLES</name>